<gene>
    <name evidence="2" type="ORF">LSAA_923</name>
</gene>
<feature type="chain" id="PRO_5035992672" evidence="1">
    <location>
        <begin position="21"/>
        <end position="71"/>
    </location>
</feature>
<dbReference type="AlphaFoldDB" id="A0A0K2UIZ1"/>
<protein>
    <submittedName>
        <fullName evidence="2">(salmon louse) hypothetical protein</fullName>
    </submittedName>
</protein>
<keyword evidence="4" id="KW-1185">Reference proteome</keyword>
<sequence>MRLFNVLSLVLVIFTSLVISDTFGAPAEVCEDNSGFCFIMKLGCWFTAVQNVCRKSCNACNQVLKTASNSK</sequence>
<dbReference type="OrthoDB" id="291007at2759"/>
<dbReference type="EMBL" id="HG994580">
    <property type="protein sequence ID" value="CAF2756476.1"/>
    <property type="molecule type" value="Genomic_DNA"/>
</dbReference>
<name>A0A0K2UIZ1_LEPSM</name>
<dbReference type="EMBL" id="HACA01020842">
    <property type="protein sequence ID" value="CDW38203.1"/>
    <property type="molecule type" value="Transcribed_RNA"/>
</dbReference>
<accession>A0A0K2UIZ1</accession>
<organism evidence="3">
    <name type="scientific">Lepeophtheirus salmonis</name>
    <name type="common">Salmon louse</name>
    <name type="synonym">Caligus salmonis</name>
    <dbReference type="NCBI Taxonomy" id="72036"/>
    <lineage>
        <taxon>Eukaryota</taxon>
        <taxon>Metazoa</taxon>
        <taxon>Ecdysozoa</taxon>
        <taxon>Arthropoda</taxon>
        <taxon>Crustacea</taxon>
        <taxon>Multicrustacea</taxon>
        <taxon>Hexanauplia</taxon>
        <taxon>Copepoda</taxon>
        <taxon>Siphonostomatoida</taxon>
        <taxon>Caligidae</taxon>
        <taxon>Lepeophtheirus</taxon>
    </lineage>
</organism>
<keyword evidence="1" id="KW-0732">Signal</keyword>
<evidence type="ECO:0000313" key="4">
    <source>
        <dbReference type="Proteomes" id="UP000675881"/>
    </source>
</evidence>
<evidence type="ECO:0000256" key="1">
    <source>
        <dbReference type="SAM" id="SignalP"/>
    </source>
</evidence>
<proteinExistence type="predicted"/>
<reference evidence="2" key="2">
    <citation type="submission" date="2021-02" db="EMBL/GenBank/DDBJ databases">
        <authorList>
            <person name="Bekaert M."/>
        </authorList>
    </citation>
    <scope>NUCLEOTIDE SEQUENCE</scope>
    <source>
        <strain evidence="2">IoA-00</strain>
    </source>
</reference>
<feature type="signal peptide" evidence="1">
    <location>
        <begin position="1"/>
        <end position="20"/>
    </location>
</feature>
<evidence type="ECO:0000313" key="2">
    <source>
        <dbReference type="EMBL" id="CAF2756476.1"/>
    </source>
</evidence>
<evidence type="ECO:0000313" key="3">
    <source>
        <dbReference type="EMBL" id="CDW38203.1"/>
    </source>
</evidence>
<reference evidence="3" key="1">
    <citation type="submission" date="2014-05" db="EMBL/GenBank/DDBJ databases">
        <authorList>
            <person name="Chronopoulou M."/>
        </authorList>
    </citation>
    <scope>NUCLEOTIDE SEQUENCE</scope>
    <source>
        <tissue evidence="3">Whole organism</tissue>
    </source>
</reference>
<dbReference type="Proteomes" id="UP000675881">
    <property type="component" value="Chromosome 1"/>
</dbReference>